<proteinExistence type="predicted"/>
<evidence type="ECO:0008006" key="5">
    <source>
        <dbReference type="Google" id="ProtNLM"/>
    </source>
</evidence>
<feature type="region of interest" description="Disordered" evidence="1">
    <location>
        <begin position="303"/>
        <end position="325"/>
    </location>
</feature>
<feature type="transmembrane region" description="Helical" evidence="2">
    <location>
        <begin position="12"/>
        <end position="30"/>
    </location>
</feature>
<keyword evidence="2" id="KW-0472">Membrane</keyword>
<dbReference type="Proteomes" id="UP000239867">
    <property type="component" value="Chromosome"/>
</dbReference>
<gene>
    <name evidence="3" type="ORF">CAY53_02305</name>
</gene>
<dbReference type="InterPro" id="IPR012505">
    <property type="entry name" value="YbbR"/>
</dbReference>
<dbReference type="RefSeq" id="WP_104935755.1">
    <property type="nucleotide sequence ID" value="NZ_CP021255.1"/>
</dbReference>
<reference evidence="3 4" key="1">
    <citation type="journal article" date="2018" name="MBio">
        <title>Insights into the evolution of host association through the isolation and characterization of a novel human periodontal pathobiont, Desulfobulbus oralis.</title>
        <authorList>
            <person name="Cross K.L."/>
            <person name="Chirania P."/>
            <person name="Xiong W."/>
            <person name="Beall C.J."/>
            <person name="Elkins J.G."/>
            <person name="Giannone R.J."/>
            <person name="Griffen A.L."/>
            <person name="Guss A.M."/>
            <person name="Hettich R.L."/>
            <person name="Joshi S.S."/>
            <person name="Mokrzan E.M."/>
            <person name="Martin R.K."/>
            <person name="Zhulin I.B."/>
            <person name="Leys E.J."/>
            <person name="Podar M."/>
        </authorList>
    </citation>
    <scope>NUCLEOTIDE SEQUENCE [LARGE SCALE GENOMIC DNA]</scope>
    <source>
        <strain evidence="3 4">ORNL</strain>
    </source>
</reference>
<evidence type="ECO:0000256" key="1">
    <source>
        <dbReference type="SAM" id="MobiDB-lite"/>
    </source>
</evidence>
<evidence type="ECO:0000256" key="2">
    <source>
        <dbReference type="SAM" id="Phobius"/>
    </source>
</evidence>
<dbReference type="EMBL" id="CP021255">
    <property type="protein sequence ID" value="AVD70449.1"/>
    <property type="molecule type" value="Genomic_DNA"/>
</dbReference>
<keyword evidence="2" id="KW-0812">Transmembrane</keyword>
<dbReference type="PANTHER" id="PTHR37804:SF1">
    <property type="entry name" value="CDAA REGULATORY PROTEIN CDAR"/>
    <property type="match status" value="1"/>
</dbReference>
<dbReference type="Gene3D" id="2.170.120.30">
    <property type="match status" value="1"/>
</dbReference>
<name>A0A2L1GL98_9BACT</name>
<dbReference type="InterPro" id="IPR053154">
    <property type="entry name" value="c-di-AMP_regulator"/>
</dbReference>
<keyword evidence="2" id="KW-1133">Transmembrane helix</keyword>
<accession>A0A2L1GL98</accession>
<sequence>MTKEILSLPFRHWPLKVLALFIGVALWYGIAVEDQVDTVLTVPLELRNLPASMIIANQYQKEVDVSVRGPKRLLQELRQQQLSRPVNLASARPGPRLVENTPDSFSFPRGVTVQRVQPANVLLVVDQLVERHIRLQARTTGQPARGFTLEELQLKPDVITVSGPFSLIGKVQSIDTATIDVEGLTQSGTVQVPLVLNGPLRKLIGEPMVEARILIREPVKRRTVQHIPITLRPAGKGRAVLPQTVSVDADIPVSVIKDTPDLDTLFHASVNAAEADQHGQVPIRVEAVSLPGRASINIHTILPKTARLSKEQTAPPEEDPRQPQP</sequence>
<evidence type="ECO:0000313" key="4">
    <source>
        <dbReference type="Proteomes" id="UP000239867"/>
    </source>
</evidence>
<keyword evidence="4" id="KW-1185">Reference proteome</keyword>
<dbReference type="AlphaFoldDB" id="A0A2L1GL98"/>
<evidence type="ECO:0000313" key="3">
    <source>
        <dbReference type="EMBL" id="AVD70449.1"/>
    </source>
</evidence>
<dbReference type="PANTHER" id="PTHR37804">
    <property type="entry name" value="CDAA REGULATORY PROTEIN CDAR"/>
    <property type="match status" value="1"/>
</dbReference>
<organism evidence="3 4">
    <name type="scientific">Desulfobulbus oralis</name>
    <dbReference type="NCBI Taxonomy" id="1986146"/>
    <lineage>
        <taxon>Bacteria</taxon>
        <taxon>Pseudomonadati</taxon>
        <taxon>Thermodesulfobacteriota</taxon>
        <taxon>Desulfobulbia</taxon>
        <taxon>Desulfobulbales</taxon>
        <taxon>Desulfobulbaceae</taxon>
        <taxon>Desulfobulbus</taxon>
    </lineage>
</organism>
<protein>
    <recommendedName>
        <fullName evidence="5">YbbR domain pair protein</fullName>
    </recommendedName>
</protein>
<dbReference type="Gene3D" id="2.170.120.40">
    <property type="entry name" value="YbbR-like domain"/>
    <property type="match status" value="1"/>
</dbReference>
<dbReference type="OrthoDB" id="128578at2"/>
<dbReference type="KEGG" id="deo:CAY53_02305"/>
<dbReference type="Pfam" id="PF07949">
    <property type="entry name" value="YbbR"/>
    <property type="match status" value="1"/>
</dbReference>